<dbReference type="EMBL" id="KN825027">
    <property type="protein sequence ID" value="KIK95676.1"/>
    <property type="molecule type" value="Genomic_DNA"/>
</dbReference>
<dbReference type="InParanoid" id="A0A0D0DZ48"/>
<proteinExistence type="inferred from homology"/>
<reference evidence="5" key="2">
    <citation type="submission" date="2015-01" db="EMBL/GenBank/DDBJ databases">
        <title>Evolutionary Origins and Diversification of the Mycorrhizal Mutualists.</title>
        <authorList>
            <consortium name="DOE Joint Genome Institute"/>
            <consortium name="Mycorrhizal Genomics Consortium"/>
            <person name="Kohler A."/>
            <person name="Kuo A."/>
            <person name="Nagy L.G."/>
            <person name="Floudas D."/>
            <person name="Copeland A."/>
            <person name="Barry K.W."/>
            <person name="Cichocki N."/>
            <person name="Veneault-Fourrey C."/>
            <person name="LaButti K."/>
            <person name="Lindquist E.A."/>
            <person name="Lipzen A."/>
            <person name="Lundell T."/>
            <person name="Morin E."/>
            <person name="Murat C."/>
            <person name="Riley R."/>
            <person name="Ohm R."/>
            <person name="Sun H."/>
            <person name="Tunlid A."/>
            <person name="Henrissat B."/>
            <person name="Grigoriev I.V."/>
            <person name="Hibbett D.S."/>
            <person name="Martin F."/>
        </authorList>
    </citation>
    <scope>NUCLEOTIDE SEQUENCE [LARGE SCALE GENOMIC DNA]</scope>
    <source>
        <strain evidence="5">Ve08.2h10</strain>
    </source>
</reference>
<reference evidence="4 5" key="1">
    <citation type="submission" date="2014-04" db="EMBL/GenBank/DDBJ databases">
        <authorList>
            <consortium name="DOE Joint Genome Institute"/>
            <person name="Kuo A."/>
            <person name="Kohler A."/>
            <person name="Jargeat P."/>
            <person name="Nagy L.G."/>
            <person name="Floudas D."/>
            <person name="Copeland A."/>
            <person name="Barry K.W."/>
            <person name="Cichocki N."/>
            <person name="Veneault-Fourrey C."/>
            <person name="LaButti K."/>
            <person name="Lindquist E.A."/>
            <person name="Lipzen A."/>
            <person name="Lundell T."/>
            <person name="Morin E."/>
            <person name="Murat C."/>
            <person name="Sun H."/>
            <person name="Tunlid A."/>
            <person name="Henrissat B."/>
            <person name="Grigoriev I.V."/>
            <person name="Hibbett D.S."/>
            <person name="Martin F."/>
            <person name="Nordberg H.P."/>
            <person name="Cantor M.N."/>
            <person name="Hua S.X."/>
        </authorList>
    </citation>
    <scope>NUCLEOTIDE SEQUENCE [LARGE SCALE GENOMIC DNA]</scope>
    <source>
        <strain evidence="4 5">Ve08.2h10</strain>
    </source>
</reference>
<dbReference type="SUPFAM" id="SSF53187">
    <property type="entry name" value="Zn-dependent exopeptidases"/>
    <property type="match status" value="1"/>
</dbReference>
<sequence>MTDFLWRPDTDQARLSPLLLQGDVYRPDILAEIESSIDSLSPKLRELSNKIHAHPELKFEEHYAHDEYTKFMEEQGFVVQKHYLLETAWVATYTHGQGGRVLGVNSEMDALPGIGHACGHNLIGVSGVAVACAAKAAMEKLGIDGKVILLGTPGEEGGFGKVLLWDKGAYEEMDVCLMCHPGPGPPLSASLGTCLAMVDLQVDYSGHTAHAGLSPWEGQNALDAAVLAYTNIGLMRQQIKPTHRVHGVFHGKDWTPNIIPDNSTMYWFVRAPTTKEALETATRVKACFEAAATATGCTVKITPRSIWNELVQNTTLGAFVHFFSRDPIEKAFPGEEFVDVVRKRYGATAWDRGIARGSTDFGNISYLMPGLHPYFSIPTLPGGANHTRAFTDAAATDAAHEACYNISKALAHVGMRALTDETFLTKVKLEFKEWKQAQGD</sequence>
<comment type="similarity">
    <text evidence="1 2">Belongs to the peptidase M20A family.</text>
</comment>
<dbReference type="OrthoDB" id="6119954at2759"/>
<dbReference type="CDD" id="cd05672">
    <property type="entry name" value="M20_ACY1L2-like"/>
    <property type="match status" value="1"/>
</dbReference>
<dbReference type="AlphaFoldDB" id="A0A0D0DZ48"/>
<organism evidence="4 5">
    <name type="scientific">Paxillus rubicundulus Ve08.2h10</name>
    <dbReference type="NCBI Taxonomy" id="930991"/>
    <lineage>
        <taxon>Eukaryota</taxon>
        <taxon>Fungi</taxon>
        <taxon>Dikarya</taxon>
        <taxon>Basidiomycota</taxon>
        <taxon>Agaricomycotina</taxon>
        <taxon>Agaricomycetes</taxon>
        <taxon>Agaricomycetidae</taxon>
        <taxon>Boletales</taxon>
        <taxon>Paxilineae</taxon>
        <taxon>Paxillaceae</taxon>
        <taxon>Paxillus</taxon>
    </lineage>
</organism>
<dbReference type="Proteomes" id="UP000054538">
    <property type="component" value="Unassembled WGS sequence"/>
</dbReference>
<dbReference type="PANTHER" id="PTHR30575">
    <property type="entry name" value="PEPTIDASE M20"/>
    <property type="match status" value="1"/>
</dbReference>
<dbReference type="InterPro" id="IPR052030">
    <property type="entry name" value="Peptidase_M20/M20A_hydrolases"/>
</dbReference>
<dbReference type="Gene3D" id="3.40.630.10">
    <property type="entry name" value="Zn peptidases"/>
    <property type="match status" value="1"/>
</dbReference>
<evidence type="ECO:0000259" key="3">
    <source>
        <dbReference type="Pfam" id="PF07687"/>
    </source>
</evidence>
<evidence type="ECO:0000313" key="5">
    <source>
        <dbReference type="Proteomes" id="UP000054538"/>
    </source>
</evidence>
<dbReference type="SUPFAM" id="SSF55031">
    <property type="entry name" value="Bacterial exopeptidase dimerisation domain"/>
    <property type="match status" value="1"/>
</dbReference>
<evidence type="ECO:0000256" key="1">
    <source>
        <dbReference type="ARBA" id="ARBA00006247"/>
    </source>
</evidence>
<keyword evidence="5" id="KW-1185">Reference proteome</keyword>
<dbReference type="STRING" id="930991.A0A0D0DZ48"/>
<evidence type="ECO:0000256" key="2">
    <source>
        <dbReference type="PIRNR" id="PIRNR037226"/>
    </source>
</evidence>
<gene>
    <name evidence="4" type="ORF">PAXRUDRAFT_11292</name>
</gene>
<dbReference type="HOGENOM" id="CLU_031812_1_1_1"/>
<dbReference type="PANTHER" id="PTHR30575:SF0">
    <property type="entry name" value="XAA-ARG DIPEPTIDASE"/>
    <property type="match status" value="1"/>
</dbReference>
<dbReference type="Pfam" id="PF07687">
    <property type="entry name" value="M20_dimer"/>
    <property type="match status" value="1"/>
</dbReference>
<dbReference type="NCBIfam" id="TIGR01891">
    <property type="entry name" value="amidohydrolases"/>
    <property type="match status" value="1"/>
</dbReference>
<protein>
    <recommendedName>
        <fullName evidence="2">Peptidase M20 domain-containing protein 2</fullName>
    </recommendedName>
</protein>
<dbReference type="InterPro" id="IPR017144">
    <property type="entry name" value="Xaa-Arg_dipeptidase"/>
</dbReference>
<feature type="domain" description="Peptidase M20 dimerisation" evidence="3">
    <location>
        <begin position="201"/>
        <end position="291"/>
    </location>
</feature>
<dbReference type="Gene3D" id="3.30.70.360">
    <property type="match status" value="1"/>
</dbReference>
<dbReference type="InterPro" id="IPR036264">
    <property type="entry name" value="Bact_exopeptidase_dim_dom"/>
</dbReference>
<dbReference type="GO" id="GO:0016805">
    <property type="term" value="F:dipeptidase activity"/>
    <property type="evidence" value="ECO:0007669"/>
    <property type="project" value="InterPro"/>
</dbReference>
<dbReference type="PIRSF" id="PIRSF037226">
    <property type="entry name" value="Amidohydrolase_ACY1L2_prd"/>
    <property type="match status" value="1"/>
</dbReference>
<name>A0A0D0DZ48_9AGAM</name>
<evidence type="ECO:0000313" key="4">
    <source>
        <dbReference type="EMBL" id="KIK95676.1"/>
    </source>
</evidence>
<dbReference type="InterPro" id="IPR017439">
    <property type="entry name" value="Amidohydrolase"/>
</dbReference>
<accession>A0A0D0DZ48</accession>
<dbReference type="FunFam" id="3.30.70.360:FF:000004">
    <property type="entry name" value="Peptidase M20 domain-containing protein 2"/>
    <property type="match status" value="1"/>
</dbReference>
<dbReference type="InterPro" id="IPR011650">
    <property type="entry name" value="Peptidase_M20_dimer"/>
</dbReference>
<dbReference type="InterPro" id="IPR002933">
    <property type="entry name" value="Peptidase_M20"/>
</dbReference>
<dbReference type="Pfam" id="PF01546">
    <property type="entry name" value="Peptidase_M20"/>
    <property type="match status" value="1"/>
</dbReference>